<dbReference type="EMBL" id="NGKM01000029">
    <property type="protein sequence ID" value="OWK65088.1"/>
    <property type="molecule type" value="Genomic_DNA"/>
</dbReference>
<name>A0A1E3M981_ACIBA</name>
<protein>
    <submittedName>
        <fullName evidence="2">Uncharacterized protein</fullName>
    </submittedName>
</protein>
<dbReference type="Gene3D" id="2.60.120.200">
    <property type="match status" value="1"/>
</dbReference>
<reference evidence="1" key="3">
    <citation type="submission" date="2016-12" db="EMBL/GenBank/DDBJ databases">
        <authorList>
            <person name="Singh M."/>
            <person name="Fernando D."/>
            <person name="Kumar A."/>
        </authorList>
    </citation>
    <scope>NUCLEOTIDE SEQUENCE</scope>
    <source>
        <strain evidence="1">ATCC 17978</strain>
    </source>
</reference>
<reference evidence="2 4" key="4">
    <citation type="submission" date="2017-05" db="EMBL/GenBank/DDBJ databases">
        <title>Draft genome sequence of MDR A. baumannii AB360.</title>
        <authorList>
            <person name="Wareham D.W."/>
            <person name="Bean D.C."/>
        </authorList>
    </citation>
    <scope>NUCLEOTIDE SEQUENCE [LARGE SCALE GENOMIC DNA]</scope>
    <source>
        <strain evidence="2 4">AB360</strain>
    </source>
</reference>
<dbReference type="Proteomes" id="UP000197394">
    <property type="component" value="Unassembled WGS sequence"/>
</dbReference>
<evidence type="ECO:0000313" key="1">
    <source>
        <dbReference type="EMBL" id="APP31716.1"/>
    </source>
</evidence>
<evidence type="ECO:0000313" key="3">
    <source>
        <dbReference type="Proteomes" id="UP000072389"/>
    </source>
</evidence>
<evidence type="ECO:0000313" key="4">
    <source>
        <dbReference type="Proteomes" id="UP000197394"/>
    </source>
</evidence>
<proteinExistence type="predicted"/>
<reference evidence="1 3" key="1">
    <citation type="journal article" date="2014" name="Antimicrob. Agents Chemother.">
        <title>Triclosan can select for an AdeIJK-overexpressing mutant of Acinetobacter baumannii ATCC 17978 that displays reduced susceptibility to multiple antibiotics.</title>
        <authorList>
            <person name="Fernando D.M."/>
            <person name="Xu W."/>
            <person name="Loewen P.C."/>
            <person name="Zhanel G.G."/>
            <person name="Kumar A."/>
        </authorList>
    </citation>
    <scope>NUCLEOTIDE SEQUENCE [LARGE SCALE GENOMIC DNA]</scope>
    <source>
        <strain evidence="1 3">ATCC 17978</strain>
    </source>
</reference>
<accession>A0A1E3M981</accession>
<dbReference type="AlphaFoldDB" id="A0A1E3M981"/>
<dbReference type="GeneID" id="92893262"/>
<sequence length="256" mass="26764">MSFLFFKTKDFSSAHSLPQLKDVSDLIPQYENNAYGHWLFGGGPSSLVDVVNGRILTLQNGATVQPVYGDKTITLSTAIGNALLTDLVDSSAQSMTLCSVVKCSTTSLAILLGNLVPSSSTLSSGLAAFASAGKGYLTVKPATAGGPGGISSLTPPSSIVQTSNFFIATSVDKNTKKGIIYLQQLGVESSNESSYTAVSYESSANKIGIGNVAYTGSSNTATYSEAIIFDNALTLAEIQNVALRSKDRMANRNISF</sequence>
<reference evidence="1" key="2">
    <citation type="submission" date="2015-12" db="EMBL/GenBank/DDBJ databases">
        <authorList>
            <person name="Singh M.K."/>
            <person name="Fernando D.M."/>
            <person name="Kumar A."/>
        </authorList>
    </citation>
    <scope>NUCLEOTIDE SEQUENCE</scope>
    <source>
        <strain evidence="1">ATCC 17978</strain>
    </source>
</reference>
<dbReference type="Proteomes" id="UP000072389">
    <property type="component" value="Chromosome"/>
</dbReference>
<organism evidence="2 4">
    <name type="scientific">Acinetobacter baumannii</name>
    <dbReference type="NCBI Taxonomy" id="470"/>
    <lineage>
        <taxon>Bacteria</taxon>
        <taxon>Pseudomonadati</taxon>
        <taxon>Pseudomonadota</taxon>
        <taxon>Gammaproteobacteria</taxon>
        <taxon>Moraxellales</taxon>
        <taxon>Moraxellaceae</taxon>
        <taxon>Acinetobacter</taxon>
        <taxon>Acinetobacter calcoaceticus/baumannii complex</taxon>
    </lineage>
</organism>
<gene>
    <name evidence="1" type="ORF">AUO97_13215</name>
    <name evidence="2" type="ORF">CBE85_18635</name>
</gene>
<dbReference type="RefSeq" id="WP_000008889.1">
    <property type="nucleotide sequence ID" value="NZ_AP025740.1"/>
</dbReference>
<dbReference type="EMBL" id="CP018664">
    <property type="protein sequence ID" value="APP31716.1"/>
    <property type="molecule type" value="Genomic_DNA"/>
</dbReference>
<evidence type="ECO:0000313" key="2">
    <source>
        <dbReference type="EMBL" id="OWK65088.1"/>
    </source>
</evidence>